<dbReference type="InterPro" id="IPR002818">
    <property type="entry name" value="DJ-1/PfpI"/>
</dbReference>
<dbReference type="Gene3D" id="1.10.10.60">
    <property type="entry name" value="Homeodomain-like"/>
    <property type="match status" value="1"/>
</dbReference>
<dbReference type="PANTHER" id="PTHR43130">
    <property type="entry name" value="ARAC-FAMILY TRANSCRIPTIONAL REGULATOR"/>
    <property type="match status" value="1"/>
</dbReference>
<dbReference type="Gene3D" id="3.40.50.880">
    <property type="match status" value="1"/>
</dbReference>
<dbReference type="CDD" id="cd03137">
    <property type="entry name" value="GATase1_AraC_1"/>
    <property type="match status" value="1"/>
</dbReference>
<gene>
    <name evidence="4" type="ORF">KDL28_38675</name>
</gene>
<evidence type="ECO:0000256" key="2">
    <source>
        <dbReference type="ARBA" id="ARBA00023163"/>
    </source>
</evidence>
<dbReference type="SMART" id="SM00342">
    <property type="entry name" value="HTH_ARAC"/>
    <property type="match status" value="1"/>
</dbReference>
<dbReference type="InterPro" id="IPR009057">
    <property type="entry name" value="Homeodomain-like_sf"/>
</dbReference>
<accession>A0ABT1ADA1</accession>
<evidence type="ECO:0000313" key="4">
    <source>
        <dbReference type="EMBL" id="MCO1660988.1"/>
    </source>
</evidence>
<reference evidence="4" key="1">
    <citation type="submission" date="2021-04" db="EMBL/GenBank/DDBJ databases">
        <title>Pseudonocardia sp. nov., isolated from sandy soil of mangrove forest.</title>
        <authorList>
            <person name="Zan Z."/>
            <person name="Huang R."/>
            <person name="Liu W."/>
        </authorList>
    </citation>
    <scope>NUCLEOTIDE SEQUENCE</scope>
    <source>
        <strain evidence="4">S2-4</strain>
    </source>
</reference>
<dbReference type="InterPro" id="IPR052158">
    <property type="entry name" value="INH-QAR"/>
</dbReference>
<name>A0ABT1ADA1_9PSEU</name>
<protein>
    <submittedName>
        <fullName evidence="4">GlxA family transcriptional regulator</fullName>
    </submittedName>
</protein>
<dbReference type="InterPro" id="IPR018060">
    <property type="entry name" value="HTH_AraC"/>
</dbReference>
<feature type="domain" description="HTH araC/xylS-type" evidence="3">
    <location>
        <begin position="225"/>
        <end position="323"/>
    </location>
</feature>
<evidence type="ECO:0000256" key="1">
    <source>
        <dbReference type="ARBA" id="ARBA00023015"/>
    </source>
</evidence>
<dbReference type="EMBL" id="JAGSOV010000101">
    <property type="protein sequence ID" value="MCO1660988.1"/>
    <property type="molecule type" value="Genomic_DNA"/>
</dbReference>
<dbReference type="PANTHER" id="PTHR43130:SF3">
    <property type="entry name" value="HTH-TYPE TRANSCRIPTIONAL REGULATOR RV1931C"/>
    <property type="match status" value="1"/>
</dbReference>
<keyword evidence="5" id="KW-1185">Reference proteome</keyword>
<evidence type="ECO:0000313" key="5">
    <source>
        <dbReference type="Proteomes" id="UP001165283"/>
    </source>
</evidence>
<dbReference type="Pfam" id="PF01965">
    <property type="entry name" value="DJ-1_PfpI"/>
    <property type="match status" value="1"/>
</dbReference>
<organism evidence="4 5">
    <name type="scientific">Pseudonocardia humida</name>
    <dbReference type="NCBI Taxonomy" id="2800819"/>
    <lineage>
        <taxon>Bacteria</taxon>
        <taxon>Bacillati</taxon>
        <taxon>Actinomycetota</taxon>
        <taxon>Actinomycetes</taxon>
        <taxon>Pseudonocardiales</taxon>
        <taxon>Pseudonocardiaceae</taxon>
        <taxon>Pseudonocardia</taxon>
    </lineage>
</organism>
<proteinExistence type="predicted"/>
<keyword evidence="2" id="KW-0804">Transcription</keyword>
<dbReference type="Pfam" id="PF12833">
    <property type="entry name" value="HTH_18"/>
    <property type="match status" value="1"/>
</dbReference>
<dbReference type="PROSITE" id="PS01124">
    <property type="entry name" value="HTH_ARAC_FAMILY_2"/>
    <property type="match status" value="1"/>
</dbReference>
<comment type="caution">
    <text evidence="4">The sequence shown here is derived from an EMBL/GenBank/DDBJ whole genome shotgun (WGS) entry which is preliminary data.</text>
</comment>
<keyword evidence="1" id="KW-0805">Transcription regulation</keyword>
<sequence length="328" mass="34917">MTTVGSAAADSRVVVIVAFPGVLGMDVVGPLEIFAMANRLGARPAYATSVVSIDGGKLTASSGLVIATEQAATVAGPIDTLMVAGGYSTAHAADNGDLIRWLAEAAASARRVTSVCTGAWLLARAGLLDGRRATTHWSVCGMLATRFPSVEVETDRIYVRDGNVWTSAGVTAGMDMALALVEHDHAPGLVMAVAREMVMFVHRPSGFPQISAQLAVRRPVQEPLRDVLALIAEQPDADLSVPALARRCTMSVRNFSRAFRRETGATPAAFVQASRVEMARRLIDTSDATFDDIARICGFGTVETMYRTFQRTLGITPGRSRRARTEPV</sequence>
<dbReference type="SUPFAM" id="SSF52317">
    <property type="entry name" value="Class I glutamine amidotransferase-like"/>
    <property type="match status" value="1"/>
</dbReference>
<dbReference type="SUPFAM" id="SSF46689">
    <property type="entry name" value="Homeodomain-like"/>
    <property type="match status" value="2"/>
</dbReference>
<dbReference type="RefSeq" id="WP_252446521.1">
    <property type="nucleotide sequence ID" value="NZ_JAGSOV010000101.1"/>
</dbReference>
<dbReference type="InterPro" id="IPR029062">
    <property type="entry name" value="Class_I_gatase-like"/>
</dbReference>
<evidence type="ECO:0000259" key="3">
    <source>
        <dbReference type="PROSITE" id="PS01124"/>
    </source>
</evidence>
<dbReference type="Proteomes" id="UP001165283">
    <property type="component" value="Unassembled WGS sequence"/>
</dbReference>